<dbReference type="Proteomes" id="UP001167796">
    <property type="component" value="Unassembled WGS sequence"/>
</dbReference>
<comment type="caution">
    <text evidence="1">The sequence shown here is derived from an EMBL/GenBank/DDBJ whole genome shotgun (WGS) entry which is preliminary data.</text>
</comment>
<name>A0ABT9A666_9BACT</name>
<proteinExistence type="predicted"/>
<dbReference type="EMBL" id="JAUQSX010000001">
    <property type="protein sequence ID" value="MDO7845335.1"/>
    <property type="molecule type" value="Genomic_DNA"/>
</dbReference>
<gene>
    <name evidence="1" type="ORF">Q5H92_03125</name>
</gene>
<evidence type="ECO:0000313" key="2">
    <source>
        <dbReference type="Proteomes" id="UP001167796"/>
    </source>
</evidence>
<sequence length="214" mass="24436">MKKVIWFLVWLLPQAIPSRAQSAAEKLRYQLAESILKEFPAPFAYAKRTSDGKYHRQPPMATDTPTVRLLLLDRPYSTDADYEIVLAGEGTPAQAQARKYFSTADIAYMRQQLPASKRFKFEQARIREPGVRVISLDTLMAMNKRLGWRARILARDSLFQRFGSDRTFAIGGILFSKNHQRALVNVGGEGWEACVYTKVGTGWRREATLIMVEY</sequence>
<dbReference type="RefSeq" id="WP_305010023.1">
    <property type="nucleotide sequence ID" value="NZ_JAUQSX010000001.1"/>
</dbReference>
<organism evidence="1 2">
    <name type="scientific">Hymenobacter mellowenesis</name>
    <dbReference type="NCBI Taxonomy" id="3063995"/>
    <lineage>
        <taxon>Bacteria</taxon>
        <taxon>Pseudomonadati</taxon>
        <taxon>Bacteroidota</taxon>
        <taxon>Cytophagia</taxon>
        <taxon>Cytophagales</taxon>
        <taxon>Hymenobacteraceae</taxon>
        <taxon>Hymenobacter</taxon>
    </lineage>
</organism>
<reference evidence="1" key="1">
    <citation type="submission" date="2023-07" db="EMBL/GenBank/DDBJ databases">
        <authorList>
            <person name="Kim M.K."/>
        </authorList>
    </citation>
    <scope>NUCLEOTIDE SEQUENCE</scope>
    <source>
        <strain evidence="1">M29</strain>
    </source>
</reference>
<evidence type="ECO:0000313" key="1">
    <source>
        <dbReference type="EMBL" id="MDO7845335.1"/>
    </source>
</evidence>
<protein>
    <submittedName>
        <fullName evidence="1">Uncharacterized protein</fullName>
    </submittedName>
</protein>
<accession>A0ABT9A666</accession>
<keyword evidence="2" id="KW-1185">Reference proteome</keyword>